<name>A0A7K0BMD0_9ACTN</name>
<dbReference type="PANTHER" id="PTHR38479">
    <property type="entry name" value="LMO0824 PROTEIN"/>
    <property type="match status" value="1"/>
</dbReference>
<evidence type="ECO:0000313" key="1">
    <source>
        <dbReference type="EMBL" id="MQY02022.1"/>
    </source>
</evidence>
<dbReference type="RefSeq" id="WP_153530317.1">
    <property type="nucleotide sequence ID" value="NZ_WEGH01000001.1"/>
</dbReference>
<keyword evidence="2" id="KW-1185">Reference proteome</keyword>
<organism evidence="1 2">
    <name type="scientific">Actinomadura macrotermitis</name>
    <dbReference type="NCBI Taxonomy" id="2585200"/>
    <lineage>
        <taxon>Bacteria</taxon>
        <taxon>Bacillati</taxon>
        <taxon>Actinomycetota</taxon>
        <taxon>Actinomycetes</taxon>
        <taxon>Streptosporangiales</taxon>
        <taxon>Thermomonosporaceae</taxon>
        <taxon>Actinomadura</taxon>
    </lineage>
</organism>
<protein>
    <recommendedName>
        <fullName evidence="3">Winged helix DNA-binding domain-containing protein</fullName>
    </recommendedName>
</protein>
<dbReference type="PANTHER" id="PTHR38479:SF2">
    <property type="entry name" value="WINGED HELIX DNA-BINDING DOMAIN-CONTAINING PROTEIN"/>
    <property type="match status" value="1"/>
</dbReference>
<accession>A0A7K0BMD0</accession>
<dbReference type="OrthoDB" id="9148135at2"/>
<dbReference type="AlphaFoldDB" id="A0A7K0BMD0"/>
<reference evidence="1 2" key="1">
    <citation type="submission" date="2019-10" db="EMBL/GenBank/DDBJ databases">
        <title>Actinomadura rubteroloni sp. nov. and Actinomadura macrotermitis sp. nov., isolated from the gut of fungus growing-termite Macrotermes natalensis.</title>
        <authorList>
            <person name="Benndorf R."/>
            <person name="Martin K."/>
            <person name="Kuefner M."/>
            <person name="De Beer W."/>
            <person name="Kaster A.-K."/>
            <person name="Vollmers J."/>
            <person name="Poulsen M."/>
            <person name="Beemelmanns C."/>
        </authorList>
    </citation>
    <scope>NUCLEOTIDE SEQUENCE [LARGE SCALE GENOMIC DNA]</scope>
    <source>
        <strain evidence="1 2">RB68</strain>
    </source>
</reference>
<proteinExistence type="predicted"/>
<dbReference type="EMBL" id="WEGH01000001">
    <property type="protein sequence ID" value="MQY02022.1"/>
    <property type="molecule type" value="Genomic_DNA"/>
</dbReference>
<evidence type="ECO:0000313" key="2">
    <source>
        <dbReference type="Proteomes" id="UP000487268"/>
    </source>
</evidence>
<gene>
    <name evidence="1" type="ORF">ACRB68_00470</name>
</gene>
<dbReference type="Proteomes" id="UP000487268">
    <property type="component" value="Unassembled WGS sequence"/>
</dbReference>
<sequence>MTPPLIGRRALNRATLDRQLLLRRAGLTVPEALERLAGLQAQSTHSWYLGLWSRLEGYRPEPTGELLKQREIVRMALMRSTIHLVTARDCLWLRPLTQPVIERTTRSSFARGIVGLDAAELTAAARRLMAEGPLTFSALGHRLAERWPEHDPMSMAQTVRALVPLVQVPPRGVWGESGQAAHVPVEDWLGRPVDPGASLETLVLRYLAAFGPASVRDVQHWCGLTRLNEVVDGLRPHLEVFRDESGRELFDLPDAPRPDPDTPAPARYLYECDNLLRSFADVSRVTTADYSAQGFGGKNEEPSTILVDGEVAATWRITTTRGSATLRIRPFRELTSAEEEDVRTEGAAMLEFSAAGARERTLVVDAPVPG</sequence>
<comment type="caution">
    <text evidence="1">The sequence shown here is derived from an EMBL/GenBank/DDBJ whole genome shotgun (WGS) entry which is preliminary data.</text>
</comment>
<dbReference type="InterPro" id="IPR009351">
    <property type="entry name" value="AlkZ-like"/>
</dbReference>
<dbReference type="Pfam" id="PF06224">
    <property type="entry name" value="AlkZ-like"/>
    <property type="match status" value="1"/>
</dbReference>
<evidence type="ECO:0008006" key="3">
    <source>
        <dbReference type="Google" id="ProtNLM"/>
    </source>
</evidence>